<organism evidence="1">
    <name type="scientific">Megaviridae environmental sample</name>
    <dbReference type="NCBI Taxonomy" id="1737588"/>
    <lineage>
        <taxon>Viruses</taxon>
        <taxon>Varidnaviria</taxon>
        <taxon>Bamfordvirae</taxon>
        <taxon>Nucleocytoviricota</taxon>
        <taxon>Megaviricetes</taxon>
        <taxon>Imitervirales</taxon>
        <taxon>Mimiviridae</taxon>
        <taxon>environmental samples</taxon>
    </lineage>
</organism>
<name>A0A5J6VN03_9VIRU</name>
<dbReference type="EMBL" id="MN448295">
    <property type="protein sequence ID" value="QFG74987.1"/>
    <property type="molecule type" value="Genomic_DNA"/>
</dbReference>
<proteinExistence type="predicted"/>
<evidence type="ECO:0000313" key="1">
    <source>
        <dbReference type="EMBL" id="QFG74987.1"/>
    </source>
</evidence>
<protein>
    <submittedName>
        <fullName evidence="1">Uncharacterized protein</fullName>
    </submittedName>
</protein>
<accession>A0A5J6VN03</accession>
<sequence length="238" mass="28180">MSKIIKIENGPETMNMSINKTIKYTINELISKYNLLLLEYNKNFSKISNTTFNTYNYFIGISTITTIFHMTLIKTRNLNLTIFHTQKAIYYFIEFIEQIFDVNNQFLKLSTKEAIFFVYKKTIFELTSPPNILSTNSVIKLNILKHITNIYSLLISHTIDNLTSFSEINDIIEKIIDTFTIKKRIKYKVFNENLNTLYYLLSDYINEHTFVETIQFIKNFIIEHEITNKPIKHDIVHV</sequence>
<reference evidence="1" key="1">
    <citation type="journal article" date="2019" name="Philos. Trans. R. Soc. Lond., B, Biol. Sci.">
        <title>Targeted metagenomic recovery of four divergent viruses reveals shared and distinctive characteristics of giant viruses of marine eukaryotes.</title>
        <authorList>
            <person name="Needham D.M."/>
            <person name="Poirier C."/>
            <person name="Hehenberger E."/>
            <person name="Jimenez V."/>
            <person name="Swalwell J.E."/>
            <person name="Santoro A.E."/>
            <person name="Worden A.Z."/>
        </authorList>
    </citation>
    <scope>NUCLEOTIDE SEQUENCE</scope>
    <source>
        <strain evidence="1">OPacV-421</strain>
    </source>
</reference>